<dbReference type="Proteomes" id="UP000499080">
    <property type="component" value="Unassembled WGS sequence"/>
</dbReference>
<dbReference type="AlphaFoldDB" id="A0A4Y2EW06"/>
<keyword evidence="2" id="KW-1185">Reference proteome</keyword>
<evidence type="ECO:0000313" key="1">
    <source>
        <dbReference type="EMBL" id="GBM32459.1"/>
    </source>
</evidence>
<sequence length="95" mass="10824">MNVPKRCLKELKMATVLADRSRRKKEKGIKSRQYIRLAGQPISAKLECRRKGAYPRSGRVLLKYGFAISCSEALYTLGRLTNFLEKSGNFVTLSR</sequence>
<protein>
    <submittedName>
        <fullName evidence="1">Uncharacterized protein</fullName>
    </submittedName>
</protein>
<gene>
    <name evidence="1" type="ORF">AVEN_136037_1</name>
</gene>
<organism evidence="1 2">
    <name type="scientific">Araneus ventricosus</name>
    <name type="common">Orbweaver spider</name>
    <name type="synonym">Epeira ventricosa</name>
    <dbReference type="NCBI Taxonomy" id="182803"/>
    <lineage>
        <taxon>Eukaryota</taxon>
        <taxon>Metazoa</taxon>
        <taxon>Ecdysozoa</taxon>
        <taxon>Arthropoda</taxon>
        <taxon>Chelicerata</taxon>
        <taxon>Arachnida</taxon>
        <taxon>Araneae</taxon>
        <taxon>Araneomorphae</taxon>
        <taxon>Entelegynae</taxon>
        <taxon>Araneoidea</taxon>
        <taxon>Araneidae</taxon>
        <taxon>Araneus</taxon>
    </lineage>
</organism>
<name>A0A4Y2EW06_ARAVE</name>
<dbReference type="EMBL" id="BGPR01000708">
    <property type="protein sequence ID" value="GBM32459.1"/>
    <property type="molecule type" value="Genomic_DNA"/>
</dbReference>
<accession>A0A4Y2EW06</accession>
<evidence type="ECO:0000313" key="2">
    <source>
        <dbReference type="Proteomes" id="UP000499080"/>
    </source>
</evidence>
<proteinExistence type="predicted"/>
<comment type="caution">
    <text evidence="1">The sequence shown here is derived from an EMBL/GenBank/DDBJ whole genome shotgun (WGS) entry which is preliminary data.</text>
</comment>
<reference evidence="1 2" key="1">
    <citation type="journal article" date="2019" name="Sci. Rep.">
        <title>Orb-weaving spider Araneus ventricosus genome elucidates the spidroin gene catalogue.</title>
        <authorList>
            <person name="Kono N."/>
            <person name="Nakamura H."/>
            <person name="Ohtoshi R."/>
            <person name="Moran D.A.P."/>
            <person name="Shinohara A."/>
            <person name="Yoshida Y."/>
            <person name="Fujiwara M."/>
            <person name="Mori M."/>
            <person name="Tomita M."/>
            <person name="Arakawa K."/>
        </authorList>
    </citation>
    <scope>NUCLEOTIDE SEQUENCE [LARGE SCALE GENOMIC DNA]</scope>
</reference>